<dbReference type="Pfam" id="PF13551">
    <property type="entry name" value="HTH_29"/>
    <property type="match status" value="1"/>
</dbReference>
<feature type="domain" description="Tc1-like transposase DDE" evidence="1">
    <location>
        <begin position="88"/>
        <end position="241"/>
    </location>
</feature>
<dbReference type="InterPro" id="IPR009057">
    <property type="entry name" value="Homeodomain-like_sf"/>
</dbReference>
<dbReference type="PANTHER" id="PTHR47326:SF1">
    <property type="entry name" value="HTH PSQ-TYPE DOMAIN-CONTAINING PROTEIN"/>
    <property type="match status" value="1"/>
</dbReference>
<sequence length="283" mass="32754">MERQSSSQPTTQAMRGALIALHEDGKTNIEISQQLGMHRTTVARWISRYYEEGNLETKRKSGRPRCTTLLEDNDIEYLAKDDEFWAKVIFTDEKTFSSEGHSKRHCWRLRETRYEEKNICESQRSGRINVGMLGWISGLGIGELTEVNGRFTSEQYIEILEEVMLPSVRAMVVPEPENIYFVQDRSPIHTSGVVKQWLVQHPEIVLLNFPPKSPDLNPIENIWGIIMQEWTPQNINSRENLLRHSKDVGEGIRRRPNICQRMSNSMADRLDLVINAEGSHTKY</sequence>
<evidence type="ECO:0000259" key="1">
    <source>
        <dbReference type="Pfam" id="PF13358"/>
    </source>
</evidence>
<comment type="caution">
    <text evidence="2">The sequence shown here is derived from an EMBL/GenBank/DDBJ whole genome shotgun (WGS) entry which is preliminary data.</text>
</comment>
<reference evidence="2" key="1">
    <citation type="submission" date="2021-02" db="EMBL/GenBank/DDBJ databases">
        <authorList>
            <person name="Nowell W R."/>
        </authorList>
    </citation>
    <scope>NUCLEOTIDE SEQUENCE</scope>
</reference>
<dbReference type="Gene3D" id="3.30.420.10">
    <property type="entry name" value="Ribonuclease H-like superfamily/Ribonuclease H"/>
    <property type="match status" value="1"/>
</dbReference>
<gene>
    <name evidence="2" type="ORF">UXM345_LOCUS21632</name>
</gene>
<dbReference type="GO" id="GO:0003676">
    <property type="term" value="F:nucleic acid binding"/>
    <property type="evidence" value="ECO:0007669"/>
    <property type="project" value="InterPro"/>
</dbReference>
<dbReference type="AlphaFoldDB" id="A0A819U1Z4"/>
<dbReference type="InterPro" id="IPR036397">
    <property type="entry name" value="RNaseH_sf"/>
</dbReference>
<accession>A0A819U1Z4</accession>
<organism evidence="2 3">
    <name type="scientific">Rotaria magnacalcarata</name>
    <dbReference type="NCBI Taxonomy" id="392030"/>
    <lineage>
        <taxon>Eukaryota</taxon>
        <taxon>Metazoa</taxon>
        <taxon>Spiralia</taxon>
        <taxon>Gnathifera</taxon>
        <taxon>Rotifera</taxon>
        <taxon>Eurotatoria</taxon>
        <taxon>Bdelloidea</taxon>
        <taxon>Philodinida</taxon>
        <taxon>Philodinidae</taxon>
        <taxon>Rotaria</taxon>
    </lineage>
</organism>
<dbReference type="InterPro" id="IPR038717">
    <property type="entry name" value="Tc1-like_DDE_dom"/>
</dbReference>
<dbReference type="Pfam" id="PF13358">
    <property type="entry name" value="DDE_3"/>
    <property type="match status" value="1"/>
</dbReference>
<dbReference type="PANTHER" id="PTHR47326">
    <property type="entry name" value="TRANSPOSABLE ELEMENT TC3 TRANSPOSASE-LIKE PROTEIN"/>
    <property type="match status" value="1"/>
</dbReference>
<protein>
    <recommendedName>
        <fullName evidence="1">Tc1-like transposase DDE domain-containing protein</fullName>
    </recommendedName>
</protein>
<evidence type="ECO:0000313" key="3">
    <source>
        <dbReference type="Proteomes" id="UP000663842"/>
    </source>
</evidence>
<proteinExistence type="predicted"/>
<dbReference type="SUPFAM" id="SSF46689">
    <property type="entry name" value="Homeodomain-like"/>
    <property type="match status" value="1"/>
</dbReference>
<dbReference type="Proteomes" id="UP000663842">
    <property type="component" value="Unassembled WGS sequence"/>
</dbReference>
<dbReference type="EMBL" id="CAJOBF010003419">
    <property type="protein sequence ID" value="CAF4090341.1"/>
    <property type="molecule type" value="Genomic_DNA"/>
</dbReference>
<evidence type="ECO:0000313" key="2">
    <source>
        <dbReference type="EMBL" id="CAF4090341.1"/>
    </source>
</evidence>
<name>A0A819U1Z4_9BILA</name>